<comment type="caution">
    <text evidence="3">The sequence shown here is derived from an EMBL/GenBank/DDBJ whole genome shotgun (WGS) entry which is preliminary data.</text>
</comment>
<proteinExistence type="predicted"/>
<evidence type="ECO:0000313" key="3">
    <source>
        <dbReference type="EMBL" id="HIY60363.1"/>
    </source>
</evidence>
<accession>A0A9D1YQ43</accession>
<dbReference type="InterPro" id="IPR001539">
    <property type="entry name" value="Peptidase_U32"/>
</dbReference>
<dbReference type="PANTHER" id="PTHR30217:SF10">
    <property type="entry name" value="23S RRNA 5-HYDROXYCYTIDINE C2501 SYNTHASE"/>
    <property type="match status" value="1"/>
</dbReference>
<dbReference type="InterPro" id="IPR051454">
    <property type="entry name" value="RNA/ubiquinone_mod_enzymes"/>
</dbReference>
<dbReference type="PANTHER" id="PTHR30217">
    <property type="entry name" value="PEPTIDASE U32 FAMILY"/>
    <property type="match status" value="1"/>
</dbReference>
<reference evidence="3" key="1">
    <citation type="journal article" date="2021" name="PeerJ">
        <title>Extensive microbial diversity within the chicken gut microbiome revealed by metagenomics and culture.</title>
        <authorList>
            <person name="Gilroy R."/>
            <person name="Ravi A."/>
            <person name="Getino M."/>
            <person name="Pursley I."/>
            <person name="Horton D.L."/>
            <person name="Alikhan N.F."/>
            <person name="Baker D."/>
            <person name="Gharbi K."/>
            <person name="Hall N."/>
            <person name="Watson M."/>
            <person name="Adriaenssens E.M."/>
            <person name="Foster-Nyarko E."/>
            <person name="Jarju S."/>
            <person name="Secka A."/>
            <person name="Antonio M."/>
            <person name="Oren A."/>
            <person name="Chaudhuri R.R."/>
            <person name="La Ragione R."/>
            <person name="Hildebrand F."/>
            <person name="Pallen M.J."/>
        </authorList>
    </citation>
    <scope>NUCLEOTIDE SEQUENCE</scope>
    <source>
        <strain evidence="3">ChiSxjej3B15-24422</strain>
    </source>
</reference>
<sequence>MKRPELLAPAGDYGCFQAALKAGADAVYIGGQRYGARAYAGNFSRGEVLSALDEAHFYGKKIYLTVNTLMRQEELDGLADFIAPFYEAGLDGVIVQDVGALSVLGENFPGLPLHASTQMTVTDAAGALACKRLGVVRVVPARELSLKEAALLKKESGMEVEVFIHGAMCYCYSGQCLFSSMLGGRSGNRGRCAQPCRQPYRIRTEAGTGKPCYPLSLKDLCTIDLIPELIDAGIDSFKIEGRMKRAEYVAGVTDAYRRRIDAYLACPEKKTPVPQQDRKLLSSLYVRTGLGSGYLKKHNGRDMVTLDQPGYAGCDDGLLEEIRGRLLERDRELPVTLSAELQAGKPFRLTARAGEFSVRMEGETVQPAQKRPMSEEEIRKQLSRTGGSGFAAEKIDVSIKGDVFLPVKSINELRRGVLEKLRGERIAAYRAGRSGAEAAGGNGVRAAGRSGAEAAGGNGGQPSRRPPQPGCMPARPGLSASVHTLPQLEACLEAGVSRIYLPASIVGAQVRRRLEAAGEAGASPEFFLSLPVILRAETEKQMERERELLGSGLFSGAQAASLSGPAWLSGNGWQGKTAFDHRIYIWNRQTWEFWRKDMDTYCAPLELNGRDIRALPSPGPGEKGRKEILVYGRIPMMVTANCIRKTTGGCRKERPEEKAAKRRNGREDFGEEMFLIDRYQAAFPAAADCRFCYNLIYNSVPLSLHGFLGEMAENGAALVRLDFLEESGRETEKILRLFSEGLSGSQVRPDYDFTTGHYRKGAQ</sequence>
<dbReference type="Pfam" id="PF12392">
    <property type="entry name" value="DUF3656"/>
    <property type="match status" value="1"/>
</dbReference>
<evidence type="ECO:0000259" key="2">
    <source>
        <dbReference type="Pfam" id="PF12392"/>
    </source>
</evidence>
<evidence type="ECO:0000313" key="4">
    <source>
        <dbReference type="Proteomes" id="UP000824007"/>
    </source>
</evidence>
<gene>
    <name evidence="3" type="ORF">H9831_06775</name>
</gene>
<name>A0A9D1YQ43_9FIRM</name>
<feature type="region of interest" description="Disordered" evidence="1">
    <location>
        <begin position="436"/>
        <end position="478"/>
    </location>
</feature>
<organism evidence="3 4">
    <name type="scientific">Candidatus Eisenbergiella pullistercoris</name>
    <dbReference type="NCBI Taxonomy" id="2838555"/>
    <lineage>
        <taxon>Bacteria</taxon>
        <taxon>Bacillati</taxon>
        <taxon>Bacillota</taxon>
        <taxon>Clostridia</taxon>
        <taxon>Lachnospirales</taxon>
        <taxon>Lachnospiraceae</taxon>
        <taxon>Eisenbergiella</taxon>
    </lineage>
</organism>
<feature type="domain" description="Peptidase U32 collagenase" evidence="2">
    <location>
        <begin position="319"/>
        <end position="425"/>
    </location>
</feature>
<reference evidence="3" key="2">
    <citation type="submission" date="2021-04" db="EMBL/GenBank/DDBJ databases">
        <authorList>
            <person name="Gilroy R."/>
        </authorList>
    </citation>
    <scope>NUCLEOTIDE SEQUENCE</scope>
    <source>
        <strain evidence="3">ChiSxjej3B15-24422</strain>
    </source>
</reference>
<dbReference type="EMBL" id="DXDD01000086">
    <property type="protein sequence ID" value="HIY60363.1"/>
    <property type="molecule type" value="Genomic_DNA"/>
</dbReference>
<protein>
    <submittedName>
        <fullName evidence="3">U32 family peptidase</fullName>
    </submittedName>
</protein>
<evidence type="ECO:0000256" key="1">
    <source>
        <dbReference type="SAM" id="MobiDB-lite"/>
    </source>
</evidence>
<dbReference type="Proteomes" id="UP000824007">
    <property type="component" value="Unassembled WGS sequence"/>
</dbReference>
<dbReference type="Pfam" id="PF01136">
    <property type="entry name" value="Peptidase_U32"/>
    <property type="match status" value="1"/>
</dbReference>
<feature type="compositionally biased region" description="Low complexity" evidence="1">
    <location>
        <begin position="444"/>
        <end position="453"/>
    </location>
</feature>
<dbReference type="AlphaFoldDB" id="A0A9D1YQ43"/>
<dbReference type="InterPro" id="IPR020988">
    <property type="entry name" value="Pept_U32_collagenase"/>
</dbReference>